<evidence type="ECO:0000256" key="1">
    <source>
        <dbReference type="ARBA" id="ARBA00003236"/>
    </source>
</evidence>
<dbReference type="Pfam" id="PF01522">
    <property type="entry name" value="Polysacc_deac_1"/>
    <property type="match status" value="1"/>
</dbReference>
<comment type="function">
    <text evidence="1">Is involved in generating a small heat-stable compound (Nod), an acylated oligomer of N-acetylglucosamine, that stimulates mitosis in various plant protoplasts.</text>
</comment>
<keyword evidence="4" id="KW-0479">Metal-binding</keyword>
<dbReference type="EMBL" id="QURL01000004">
    <property type="protein sequence ID" value="RFC63689.1"/>
    <property type="molecule type" value="Genomic_DNA"/>
</dbReference>
<feature type="signal peptide" evidence="7">
    <location>
        <begin position="1"/>
        <end position="20"/>
    </location>
</feature>
<evidence type="ECO:0000259" key="8">
    <source>
        <dbReference type="PROSITE" id="PS51677"/>
    </source>
</evidence>
<feature type="domain" description="NodB homology" evidence="8">
    <location>
        <begin position="89"/>
        <end position="269"/>
    </location>
</feature>
<protein>
    <recommendedName>
        <fullName evidence="3">Chitooligosaccharide deacetylase</fullName>
    </recommendedName>
    <alternativeName>
        <fullName evidence="6">Nodulation protein B</fullName>
    </alternativeName>
</protein>
<dbReference type="PROSITE" id="PS51677">
    <property type="entry name" value="NODB"/>
    <property type="match status" value="1"/>
</dbReference>
<keyword evidence="5" id="KW-0378">Hydrolase</keyword>
<name>A0A371X3B3_9HYPH</name>
<evidence type="ECO:0000256" key="4">
    <source>
        <dbReference type="ARBA" id="ARBA00022723"/>
    </source>
</evidence>
<comment type="similarity">
    <text evidence="2">Belongs to the polysaccharide deacetylase family.</text>
</comment>
<dbReference type="GO" id="GO:0016810">
    <property type="term" value="F:hydrolase activity, acting on carbon-nitrogen (but not peptide) bonds"/>
    <property type="evidence" value="ECO:0007669"/>
    <property type="project" value="InterPro"/>
</dbReference>
<evidence type="ECO:0000256" key="6">
    <source>
        <dbReference type="ARBA" id="ARBA00032976"/>
    </source>
</evidence>
<keyword evidence="10" id="KW-1185">Reference proteome</keyword>
<dbReference type="GO" id="GO:0005975">
    <property type="term" value="P:carbohydrate metabolic process"/>
    <property type="evidence" value="ECO:0007669"/>
    <property type="project" value="InterPro"/>
</dbReference>
<gene>
    <name evidence="9" type="ORF">DYI37_11865</name>
</gene>
<dbReference type="RefSeq" id="WP_116683418.1">
    <property type="nucleotide sequence ID" value="NZ_QURL01000004.1"/>
</dbReference>
<comment type="caution">
    <text evidence="9">The sequence shown here is derived from an EMBL/GenBank/DDBJ whole genome shotgun (WGS) entry which is preliminary data.</text>
</comment>
<dbReference type="InterPro" id="IPR011330">
    <property type="entry name" value="Glyco_hydro/deAcase_b/a-brl"/>
</dbReference>
<evidence type="ECO:0000256" key="5">
    <source>
        <dbReference type="ARBA" id="ARBA00022801"/>
    </source>
</evidence>
<dbReference type="InterPro" id="IPR002509">
    <property type="entry name" value="NODB_dom"/>
</dbReference>
<evidence type="ECO:0000313" key="10">
    <source>
        <dbReference type="Proteomes" id="UP000264310"/>
    </source>
</evidence>
<evidence type="ECO:0000256" key="3">
    <source>
        <dbReference type="ARBA" id="ARBA00020071"/>
    </source>
</evidence>
<dbReference type="PANTHER" id="PTHR10587:SF133">
    <property type="entry name" value="CHITIN DEACETYLASE 1-RELATED"/>
    <property type="match status" value="1"/>
</dbReference>
<feature type="chain" id="PRO_5016737706" description="Chitooligosaccharide deacetylase" evidence="7">
    <location>
        <begin position="21"/>
        <end position="282"/>
    </location>
</feature>
<evidence type="ECO:0000256" key="2">
    <source>
        <dbReference type="ARBA" id="ARBA00010973"/>
    </source>
</evidence>
<dbReference type="Gene3D" id="3.20.20.370">
    <property type="entry name" value="Glycoside hydrolase/deacetylase"/>
    <property type="match status" value="1"/>
</dbReference>
<dbReference type="SUPFAM" id="SSF88713">
    <property type="entry name" value="Glycoside hydrolase/deacetylase"/>
    <property type="match status" value="1"/>
</dbReference>
<dbReference type="Proteomes" id="UP000264310">
    <property type="component" value="Unassembled WGS sequence"/>
</dbReference>
<evidence type="ECO:0000256" key="7">
    <source>
        <dbReference type="SAM" id="SignalP"/>
    </source>
</evidence>
<evidence type="ECO:0000313" key="9">
    <source>
        <dbReference type="EMBL" id="RFC63689.1"/>
    </source>
</evidence>
<sequence length="282" mass="30213">MRLFRSVCLLLCVAALPACATRAPGLSGAAVPVADAPRSEAETLAFAASSDDERSLFPLSHSFLPARRSSLAGRTLSVASIEDIDLADGEVVITFDDGPMPEKTPKILDALAEAGVGATFLMVGQMASAHPEIARQVAAGGHTVGTHTERHPNLRTMSFEAALAEIRRGEASVAKALGEPPAPFFRFPYLADTKALRARLATEAMVPLDVDIDSKDYFRDAPDTVMARTLGVLQAKRKGIILFHDIQARTAALLPDFLKELDRLGFKVVDLKPADEVRLASR</sequence>
<dbReference type="OrthoDB" id="276604at2"/>
<reference evidence="9 10" key="1">
    <citation type="submission" date="2018-08" db="EMBL/GenBank/DDBJ databases">
        <title>Fulvimarina sp. 85, whole genome shotgun sequence.</title>
        <authorList>
            <person name="Tuo L."/>
        </authorList>
    </citation>
    <scope>NUCLEOTIDE SEQUENCE [LARGE SCALE GENOMIC DNA]</scope>
    <source>
        <strain evidence="9 10">85</strain>
    </source>
</reference>
<dbReference type="AlphaFoldDB" id="A0A371X3B3"/>
<dbReference type="CDD" id="cd10917">
    <property type="entry name" value="CE4_NodB_like_6s_7s"/>
    <property type="match status" value="1"/>
</dbReference>
<accession>A0A371X3B3</accession>
<keyword evidence="7" id="KW-0732">Signal</keyword>
<proteinExistence type="inferred from homology"/>
<organism evidence="9 10">
    <name type="scientific">Fulvimarina endophytica</name>
    <dbReference type="NCBI Taxonomy" id="2293836"/>
    <lineage>
        <taxon>Bacteria</taxon>
        <taxon>Pseudomonadati</taxon>
        <taxon>Pseudomonadota</taxon>
        <taxon>Alphaproteobacteria</taxon>
        <taxon>Hyphomicrobiales</taxon>
        <taxon>Aurantimonadaceae</taxon>
        <taxon>Fulvimarina</taxon>
    </lineage>
</organism>
<dbReference type="InterPro" id="IPR050248">
    <property type="entry name" value="Polysacc_deacetylase_ArnD"/>
</dbReference>
<dbReference type="PANTHER" id="PTHR10587">
    <property type="entry name" value="GLYCOSYL TRANSFERASE-RELATED"/>
    <property type="match status" value="1"/>
</dbReference>
<dbReference type="GO" id="GO:0016020">
    <property type="term" value="C:membrane"/>
    <property type="evidence" value="ECO:0007669"/>
    <property type="project" value="TreeGrafter"/>
</dbReference>
<dbReference type="GO" id="GO:0046872">
    <property type="term" value="F:metal ion binding"/>
    <property type="evidence" value="ECO:0007669"/>
    <property type="project" value="UniProtKB-KW"/>
</dbReference>